<feature type="domain" description="YEATS" evidence="4">
    <location>
        <begin position="254"/>
        <end position="433"/>
    </location>
</feature>
<dbReference type="GO" id="GO:0005634">
    <property type="term" value="C:nucleus"/>
    <property type="evidence" value="ECO:0007669"/>
    <property type="project" value="UniProtKB-SubCell"/>
</dbReference>
<gene>
    <name evidence="5" type="ORF">DMAD_11176</name>
</gene>
<sequence length="953" mass="108437">MEQSAPGTPKKRKHSEYHDPDYLSTAAANEDCENAATTQQKRTKLEPESAAEQEEEEELVKSSRPQGPVPDTTERFERIYEIVQVEFQREISLKDEQLAEIDRRLQQARHLLDKLRFEVVSEFYRKQQVPLTASDVAKVRGGETLFGDESAGPQLPLHPAIKKIVGKRPIPIQNHLPERTAATLAKQTIRQRNPAHRRAERRRQQKIRDQGIVIDHSKDQQQPAVNIKVEDEQPSTSRQAYERQQRQQVELNASRLNNKNKFHFVVGNTSKYIGGDQRQGNSGQALVYKWLVYVQGKGLPKPLETYIKKVRFQLHHSYRPNDIVDVYAPPFQLNRRGWGEFPMRIQLFFQDHLRQKPVQLMHTVVLDKTMCGLHTMGAETTLEIWLRAEQTKVKQEPFETPPAPAVAPSAPAVAPPASFPSPLECLKPRTISITQNKEELDDNLFAGINKIEMSDDIEQIEPTVLVTEPLKLSYSPKKQPSTGTMHARPPLRLNAAPLSASRPSVVYLPVVNGKSPIKSEKSMRMRHPQNGHRAKQNVVFQKEGKLYIIDPQQSKLKQASQQRSLLKPQVSLLKAPAVNRRHQLLCIQHDHGYADMTSVYMKEELQELNNTLQKRWSASLVTAAPFRPRKLDHIFGSAQFKSMRSAVEFLLRRLPLIGYPKVEEEPPFVCPPNLLAFQAQPALRQRCYEYLRARHLRRCMLQHLGLQQMHDSGKELYWSLREIVSFARLHGYTPPLKMLTPSEKRPVKLGGGEQLAQRVQEQLKEDPQPHLSAYCSVGSTNRMDGWIVQQTGRLQGHEQVVEDQEFIDVLGVDLSNTRNISQRRPRCGPVANNRQLLYLPPPEHLETATQLVQDMCKDINISLEAEECTPGVSQPLTLTLLGRVLGMFVERLVRRSIAVKLQQDTMEELPTPAANVPLCLQPYDIGRAIAQCPELDFLGNSHLGVTQPGQPQT</sequence>
<evidence type="ECO:0000259" key="4">
    <source>
        <dbReference type="PROSITE" id="PS51037"/>
    </source>
</evidence>
<comment type="subcellular location">
    <subcellularLocation>
        <location evidence="2">Nucleus</location>
    </subcellularLocation>
</comment>
<dbReference type="CDD" id="cd16907">
    <property type="entry name" value="YEATS_YEATS2_like"/>
    <property type="match status" value="1"/>
</dbReference>
<keyword evidence="1 2" id="KW-0539">Nucleus</keyword>
<dbReference type="InterPro" id="IPR055129">
    <property type="entry name" value="YEATS_dom"/>
</dbReference>
<dbReference type="Pfam" id="PF22951">
    <property type="entry name" value="3HBD"/>
    <property type="match status" value="1"/>
</dbReference>
<dbReference type="InterPro" id="IPR055127">
    <property type="entry name" value="YEATS2_3HBD"/>
</dbReference>
<dbReference type="PANTHER" id="PTHR23195">
    <property type="entry name" value="YEATS DOMAIN"/>
    <property type="match status" value="1"/>
</dbReference>
<dbReference type="Pfam" id="PF03366">
    <property type="entry name" value="YEATS"/>
    <property type="match status" value="1"/>
</dbReference>
<evidence type="ECO:0000313" key="5">
    <source>
        <dbReference type="EMBL" id="BFF93300.1"/>
    </source>
</evidence>
<dbReference type="InterPro" id="IPR005033">
    <property type="entry name" value="YEATS"/>
</dbReference>
<feature type="compositionally biased region" description="Acidic residues" evidence="3">
    <location>
        <begin position="49"/>
        <end position="58"/>
    </location>
</feature>
<evidence type="ECO:0000256" key="1">
    <source>
        <dbReference type="ARBA" id="ARBA00023242"/>
    </source>
</evidence>
<keyword evidence="6" id="KW-1185">Reference proteome</keyword>
<dbReference type="GO" id="GO:0006355">
    <property type="term" value="P:regulation of DNA-templated transcription"/>
    <property type="evidence" value="ECO:0007669"/>
    <property type="project" value="InterPro"/>
</dbReference>
<dbReference type="EMBL" id="AP029264">
    <property type="protein sequence ID" value="BFF93300.1"/>
    <property type="molecule type" value="Genomic_DNA"/>
</dbReference>
<dbReference type="AlphaFoldDB" id="A0AAU9FC99"/>
<reference evidence="5 6" key="1">
    <citation type="submission" date="2024-02" db="EMBL/GenBank/DDBJ databases">
        <title>A chromosome-level genome assembly of Drosophila madeirensis, a fruit fly species endemic to Madeira island.</title>
        <authorList>
            <person name="Tomihara K."/>
            <person name="Llopart A."/>
            <person name="Yamamoto D."/>
        </authorList>
    </citation>
    <scope>NUCLEOTIDE SEQUENCE [LARGE SCALE GENOMIC DNA]</scope>
    <source>
        <strain evidence="5 6">RF1</strain>
    </source>
</reference>
<dbReference type="Gene3D" id="2.60.40.1970">
    <property type="entry name" value="YEATS domain"/>
    <property type="match status" value="1"/>
</dbReference>
<organism evidence="5 6">
    <name type="scientific">Drosophila madeirensis</name>
    <name type="common">Fruit fly</name>
    <dbReference type="NCBI Taxonomy" id="30013"/>
    <lineage>
        <taxon>Eukaryota</taxon>
        <taxon>Metazoa</taxon>
        <taxon>Ecdysozoa</taxon>
        <taxon>Arthropoda</taxon>
        <taxon>Hexapoda</taxon>
        <taxon>Insecta</taxon>
        <taxon>Pterygota</taxon>
        <taxon>Neoptera</taxon>
        <taxon>Endopterygota</taxon>
        <taxon>Diptera</taxon>
        <taxon>Brachycera</taxon>
        <taxon>Muscomorpha</taxon>
        <taxon>Ephydroidea</taxon>
        <taxon>Drosophilidae</taxon>
        <taxon>Drosophila</taxon>
        <taxon>Sophophora</taxon>
    </lineage>
</organism>
<feature type="region of interest" description="Disordered" evidence="3">
    <location>
        <begin position="1"/>
        <end position="73"/>
    </location>
</feature>
<evidence type="ECO:0000256" key="3">
    <source>
        <dbReference type="SAM" id="MobiDB-lite"/>
    </source>
</evidence>
<dbReference type="PROSITE" id="PS51037">
    <property type="entry name" value="YEATS"/>
    <property type="match status" value="1"/>
</dbReference>
<feature type="compositionally biased region" description="Basic residues" evidence="3">
    <location>
        <begin position="193"/>
        <end position="205"/>
    </location>
</feature>
<name>A0AAU9FC99_DROMD</name>
<dbReference type="Proteomes" id="UP001500889">
    <property type="component" value="Chromosome U"/>
</dbReference>
<dbReference type="InterPro" id="IPR038704">
    <property type="entry name" value="YEAST_sf"/>
</dbReference>
<evidence type="ECO:0000256" key="2">
    <source>
        <dbReference type="PROSITE-ProRule" id="PRU00376"/>
    </source>
</evidence>
<feature type="region of interest" description="Disordered" evidence="3">
    <location>
        <begin position="185"/>
        <end position="223"/>
    </location>
</feature>
<protein>
    <recommendedName>
        <fullName evidence="4">YEATS domain-containing protein</fullName>
    </recommendedName>
</protein>
<accession>A0AAU9FC99</accession>
<proteinExistence type="predicted"/>
<evidence type="ECO:0000313" key="6">
    <source>
        <dbReference type="Proteomes" id="UP001500889"/>
    </source>
</evidence>